<dbReference type="Proteomes" id="UP000388452">
    <property type="component" value="Plasmid unnamed1"/>
</dbReference>
<organism evidence="2 3">
    <name type="scientific">Lacticaseibacillus manihotivorans</name>
    <dbReference type="NCBI Taxonomy" id="88233"/>
    <lineage>
        <taxon>Bacteria</taxon>
        <taxon>Bacillati</taxon>
        <taxon>Bacillota</taxon>
        <taxon>Bacilli</taxon>
        <taxon>Lactobacillales</taxon>
        <taxon>Lactobacillaceae</taxon>
        <taxon>Lacticaseibacillus</taxon>
    </lineage>
</organism>
<geneLocation type="plasmid" evidence="2 3">
    <name>unnamed1</name>
</geneLocation>
<dbReference type="EMBL" id="CP045069">
    <property type="protein sequence ID" value="QFQ93089.1"/>
    <property type="molecule type" value="Genomic_DNA"/>
</dbReference>
<name>A0A5P8JWL1_9LACO</name>
<dbReference type="Gene3D" id="3.40.190.10">
    <property type="entry name" value="Periplasmic binding protein-like II"/>
    <property type="match status" value="1"/>
</dbReference>
<gene>
    <name evidence="2" type="ORF">LM010_16845</name>
</gene>
<evidence type="ECO:0000259" key="1">
    <source>
        <dbReference type="Pfam" id="PF03466"/>
    </source>
</evidence>
<feature type="domain" description="LysR substrate-binding" evidence="1">
    <location>
        <begin position="152"/>
        <end position="232"/>
    </location>
</feature>
<protein>
    <recommendedName>
        <fullName evidence="1">LysR substrate-binding domain-containing protein</fullName>
    </recommendedName>
</protein>
<dbReference type="AlphaFoldDB" id="A0A5P8JWL1"/>
<dbReference type="InterPro" id="IPR005119">
    <property type="entry name" value="LysR_subst-bd"/>
</dbReference>
<accession>A0A5P8JWL1</accession>
<dbReference type="Pfam" id="PF03466">
    <property type="entry name" value="LysR_substrate"/>
    <property type="match status" value="1"/>
</dbReference>
<proteinExistence type="predicted"/>
<keyword evidence="2" id="KW-0614">Plasmid</keyword>
<dbReference type="SUPFAM" id="SSF53850">
    <property type="entry name" value="Periplasmic binding protein-like II"/>
    <property type="match status" value="1"/>
</dbReference>
<reference evidence="2 3" key="1">
    <citation type="submission" date="2019-10" db="EMBL/GenBank/DDBJ databases">
        <title>Genome sequencing of Lactobacillus manihotivorans.</title>
        <authorList>
            <person name="Kim K."/>
        </authorList>
    </citation>
    <scope>NUCLEOTIDE SEQUENCE [LARGE SCALE GENOMIC DNA]</scope>
    <source>
        <strain evidence="2 3">LM010</strain>
        <plasmid evidence="2 3">unnamed1</plasmid>
    </source>
</reference>
<evidence type="ECO:0000313" key="3">
    <source>
        <dbReference type="Proteomes" id="UP000388452"/>
    </source>
</evidence>
<evidence type="ECO:0000313" key="2">
    <source>
        <dbReference type="EMBL" id="QFQ93089.1"/>
    </source>
</evidence>
<sequence length="243" mass="27669">MVAETEPKIVANGYYNDILLKVASFKVIHAHSPSFLVTQYTRMKLPGKLCTRAYAQTVTQLTDDIRQQMHAPVHKRRIAMSKLLFDLLVIQQGEYSLAHDTFALLTSTEFLDLPQDAAELVVTYANFAHTGYQQIARAFLPASFLISANRPLEAHRFLINSDQHCPFRAQTLRYLHQDLSQVQEIDSWDSIIHLIQAGQGIALLPDYLMARDDLMRTTPHQRFKIPYATFVRSASSLYESVTT</sequence>